<organism evidence="4 5">
    <name type="scientific">Ureibacillus endophyticus</name>
    <dbReference type="NCBI Taxonomy" id="1978490"/>
    <lineage>
        <taxon>Bacteria</taxon>
        <taxon>Bacillati</taxon>
        <taxon>Bacillota</taxon>
        <taxon>Bacilli</taxon>
        <taxon>Bacillales</taxon>
        <taxon>Caryophanaceae</taxon>
        <taxon>Ureibacillus</taxon>
    </lineage>
</organism>
<dbReference type="GO" id="GO:0004497">
    <property type="term" value="F:monooxygenase activity"/>
    <property type="evidence" value="ECO:0007669"/>
    <property type="project" value="UniProtKB-KW"/>
</dbReference>
<dbReference type="GO" id="GO:0016705">
    <property type="term" value="F:oxidoreductase activity, acting on paired donors, with incorporation or reduction of molecular oxygen"/>
    <property type="evidence" value="ECO:0007669"/>
    <property type="project" value="InterPro"/>
</dbReference>
<feature type="domain" description="Luciferase-like" evidence="3">
    <location>
        <begin position="26"/>
        <end position="356"/>
    </location>
</feature>
<evidence type="ECO:0000256" key="2">
    <source>
        <dbReference type="ARBA" id="ARBA00023033"/>
    </source>
</evidence>
<dbReference type="PANTHER" id="PTHR30137">
    <property type="entry name" value="LUCIFERASE-LIKE MONOOXYGENASE"/>
    <property type="match status" value="1"/>
</dbReference>
<keyword evidence="1" id="KW-0560">Oxidoreductase</keyword>
<name>A0A494YT11_9BACL</name>
<accession>A0A494YT11</accession>
<dbReference type="Gene3D" id="3.20.20.30">
    <property type="entry name" value="Luciferase-like domain"/>
    <property type="match status" value="1"/>
</dbReference>
<dbReference type="RefSeq" id="WP_121215891.1">
    <property type="nucleotide sequence ID" value="NZ_RBZN01000070.1"/>
</dbReference>
<dbReference type="Pfam" id="PF00296">
    <property type="entry name" value="Bac_luciferase"/>
    <property type="match status" value="1"/>
</dbReference>
<evidence type="ECO:0000313" key="4">
    <source>
        <dbReference type="EMBL" id="RKQ13239.1"/>
    </source>
</evidence>
<dbReference type="Proteomes" id="UP000272238">
    <property type="component" value="Unassembled WGS sequence"/>
</dbReference>
<gene>
    <name evidence="4" type="ORF">D8M03_16475</name>
</gene>
<dbReference type="OrthoDB" id="9814695at2"/>
<comment type="caution">
    <text evidence="4">The sequence shown here is derived from an EMBL/GenBank/DDBJ whole genome shotgun (WGS) entry which is preliminary data.</text>
</comment>
<evidence type="ECO:0000259" key="3">
    <source>
        <dbReference type="Pfam" id="PF00296"/>
    </source>
</evidence>
<dbReference type="PANTHER" id="PTHR30137:SF8">
    <property type="entry name" value="BLR5498 PROTEIN"/>
    <property type="match status" value="1"/>
</dbReference>
<evidence type="ECO:0000256" key="1">
    <source>
        <dbReference type="ARBA" id="ARBA00023002"/>
    </source>
</evidence>
<evidence type="ECO:0000313" key="5">
    <source>
        <dbReference type="Proteomes" id="UP000272238"/>
    </source>
</evidence>
<keyword evidence="5" id="KW-1185">Reference proteome</keyword>
<dbReference type="SUPFAM" id="SSF51679">
    <property type="entry name" value="Bacterial luciferase-like"/>
    <property type="match status" value="1"/>
</dbReference>
<dbReference type="AlphaFoldDB" id="A0A494YT11"/>
<dbReference type="GO" id="GO:0005829">
    <property type="term" value="C:cytosol"/>
    <property type="evidence" value="ECO:0007669"/>
    <property type="project" value="TreeGrafter"/>
</dbReference>
<protein>
    <submittedName>
        <fullName evidence="4">LLM class flavin-dependent oxidoreductase</fullName>
    </submittedName>
</protein>
<keyword evidence="2" id="KW-0503">Monooxygenase</keyword>
<reference evidence="4 5" key="1">
    <citation type="journal article" date="2016" name="Antonie Van Leeuwenhoek">
        <title>Lysinibacillus endophyticus sp. nov., an indole-3-acetic acid producing endophytic bacterium isolated from corn root (Zea mays cv. Xinken-5).</title>
        <authorList>
            <person name="Yu J."/>
            <person name="Guan X."/>
            <person name="Liu C."/>
            <person name="Xiang W."/>
            <person name="Yu Z."/>
            <person name="Liu X."/>
            <person name="Wang G."/>
        </authorList>
    </citation>
    <scope>NUCLEOTIDE SEQUENCE [LARGE SCALE GENOMIC DNA]</scope>
    <source>
        <strain evidence="4 5">DSM 100506</strain>
    </source>
</reference>
<dbReference type="InterPro" id="IPR036661">
    <property type="entry name" value="Luciferase-like_sf"/>
</dbReference>
<proteinExistence type="predicted"/>
<sequence>MEFSMFYLPVIAGREEVEHMGRFAGQDRKLYQELLKDLSEQAKYIDKHGFHGLCFTEHHFHVEGYEVSTNPIMLGLYLGLQTKNLRIGQLGNVLPTHDPIRLAENLAILDQMLQGRAFAAFDRGYQERWVRTLAQKNNVGISNKDPIENIRNKEVFEDFFDIIQKAWKGGTFSHYSPNYHIPVPVDYSYKDYQEGLNEDGILEEVGIVPLPYQETFDLWHPFPSSESSIRWAAARGALPVIIHTDYKVINKLFDAYVDEANKHGYNRKRGERIALIRDVFVYDTEEEAKYWQEKGAGFIWKKWFSPDGFDASNLREGETLDQLTGEYDELVDREFCIVGTPEQVLAKIQNLVNKTGCQHLVLYNFTRAIPQEKVMRSLELFCTEVMPHLKKEVITVK</sequence>
<dbReference type="InterPro" id="IPR011251">
    <property type="entry name" value="Luciferase-like_dom"/>
</dbReference>
<dbReference type="InterPro" id="IPR050766">
    <property type="entry name" value="Bact_Lucif_Oxidored"/>
</dbReference>
<dbReference type="EMBL" id="RBZN01000070">
    <property type="protein sequence ID" value="RKQ13239.1"/>
    <property type="molecule type" value="Genomic_DNA"/>
</dbReference>